<evidence type="ECO:0000256" key="13">
    <source>
        <dbReference type="ARBA" id="ARBA00047614"/>
    </source>
</evidence>
<evidence type="ECO:0000256" key="3">
    <source>
        <dbReference type="ARBA" id="ARBA00010871"/>
    </source>
</evidence>
<reference evidence="17" key="2">
    <citation type="journal article" date="2021" name="PeerJ">
        <title>Extensive microbial diversity within the chicken gut microbiome revealed by metagenomics and culture.</title>
        <authorList>
            <person name="Gilroy R."/>
            <person name="Ravi A."/>
            <person name="Getino M."/>
            <person name="Pursley I."/>
            <person name="Horton D.L."/>
            <person name="Alikhan N.F."/>
            <person name="Baker D."/>
            <person name="Gharbi K."/>
            <person name="Hall N."/>
            <person name="Watson M."/>
            <person name="Adriaenssens E.M."/>
            <person name="Foster-Nyarko E."/>
            <person name="Jarju S."/>
            <person name="Secka A."/>
            <person name="Antonio M."/>
            <person name="Oren A."/>
            <person name="Chaudhuri R.R."/>
            <person name="La Ragione R."/>
            <person name="Hildebrand F."/>
            <person name="Pallen M.J."/>
        </authorList>
    </citation>
    <scope>NUCLEOTIDE SEQUENCE</scope>
    <source>
        <strain evidence="17">11167</strain>
    </source>
</reference>
<accession>A0A9D9EDJ4</accession>
<evidence type="ECO:0000256" key="2">
    <source>
        <dbReference type="ARBA" id="ARBA00001946"/>
    </source>
</evidence>
<dbReference type="InterPro" id="IPR016185">
    <property type="entry name" value="PreATP-grasp_dom_sf"/>
</dbReference>
<keyword evidence="6 15" id="KW-0547">Nucleotide-binding</keyword>
<evidence type="ECO:0000256" key="11">
    <source>
        <dbReference type="ARBA" id="ARBA00023211"/>
    </source>
</evidence>
<comment type="catalytic activity">
    <reaction evidence="13 14">
        <text>2 D-alanine + ATP = D-alanyl-D-alanine + ADP + phosphate + H(+)</text>
        <dbReference type="Rhea" id="RHEA:11224"/>
        <dbReference type="ChEBI" id="CHEBI:15378"/>
        <dbReference type="ChEBI" id="CHEBI:30616"/>
        <dbReference type="ChEBI" id="CHEBI:43474"/>
        <dbReference type="ChEBI" id="CHEBI:57416"/>
        <dbReference type="ChEBI" id="CHEBI:57822"/>
        <dbReference type="ChEBI" id="CHEBI:456216"/>
        <dbReference type="EC" id="6.3.2.4"/>
    </reaction>
</comment>
<dbReference type="Gene3D" id="3.30.470.20">
    <property type="entry name" value="ATP-grasp fold, B domain"/>
    <property type="match status" value="1"/>
</dbReference>
<comment type="caution">
    <text evidence="17">The sequence shown here is derived from an EMBL/GenBank/DDBJ whole genome shotgun (WGS) entry which is preliminary data.</text>
</comment>
<dbReference type="PROSITE" id="PS50975">
    <property type="entry name" value="ATP_GRASP"/>
    <property type="match status" value="1"/>
</dbReference>
<evidence type="ECO:0000259" key="16">
    <source>
        <dbReference type="PROSITE" id="PS50975"/>
    </source>
</evidence>
<evidence type="ECO:0000256" key="14">
    <source>
        <dbReference type="HAMAP-Rule" id="MF_00047"/>
    </source>
</evidence>
<comment type="subcellular location">
    <subcellularLocation>
        <location evidence="14">Cytoplasm</location>
    </subcellularLocation>
</comment>
<feature type="domain" description="ATP-grasp" evidence="16">
    <location>
        <begin position="101"/>
        <end position="301"/>
    </location>
</feature>
<evidence type="ECO:0000256" key="10">
    <source>
        <dbReference type="ARBA" id="ARBA00022984"/>
    </source>
</evidence>
<comment type="cofactor">
    <cofactor evidence="2">
        <name>Mg(2+)</name>
        <dbReference type="ChEBI" id="CHEBI:18420"/>
    </cofactor>
</comment>
<evidence type="ECO:0000256" key="8">
    <source>
        <dbReference type="ARBA" id="ARBA00022842"/>
    </source>
</evidence>
<evidence type="ECO:0000256" key="9">
    <source>
        <dbReference type="ARBA" id="ARBA00022960"/>
    </source>
</evidence>
<evidence type="ECO:0000256" key="7">
    <source>
        <dbReference type="ARBA" id="ARBA00022840"/>
    </source>
</evidence>
<dbReference type="Gene3D" id="3.40.50.20">
    <property type="match status" value="1"/>
</dbReference>
<evidence type="ECO:0000256" key="4">
    <source>
        <dbReference type="ARBA" id="ARBA00022598"/>
    </source>
</evidence>
<dbReference type="AlphaFoldDB" id="A0A9D9EDJ4"/>
<gene>
    <name evidence="14" type="primary">ddl</name>
    <name evidence="17" type="ORF">IAC42_05135</name>
</gene>
<dbReference type="InterPro" id="IPR011127">
    <property type="entry name" value="Dala_Dala_lig_N"/>
</dbReference>
<organism evidence="17 18">
    <name type="scientific">Candidatus Aphodenecus pullistercoris</name>
    <dbReference type="NCBI Taxonomy" id="2840669"/>
    <lineage>
        <taxon>Bacteria</taxon>
        <taxon>Pseudomonadati</taxon>
        <taxon>Spirochaetota</taxon>
        <taxon>Spirochaetia</taxon>
        <taxon>Spirochaetales</taxon>
        <taxon>Candidatus Aphodenecus</taxon>
    </lineage>
</organism>
<comment type="cofactor">
    <cofactor evidence="1">
        <name>Mn(2+)</name>
        <dbReference type="ChEBI" id="CHEBI:29035"/>
    </cofactor>
</comment>
<dbReference type="GO" id="GO:0005524">
    <property type="term" value="F:ATP binding"/>
    <property type="evidence" value="ECO:0007669"/>
    <property type="project" value="UniProtKB-UniRule"/>
</dbReference>
<proteinExistence type="inferred from homology"/>
<comment type="similarity">
    <text evidence="3 14">Belongs to the D-alanine--D-alanine ligase family.</text>
</comment>
<dbReference type="PANTHER" id="PTHR23132:SF25">
    <property type="entry name" value="D-ALANINE--D-ALANINE LIGASE A"/>
    <property type="match status" value="1"/>
</dbReference>
<dbReference type="GO" id="GO:0046872">
    <property type="term" value="F:metal ion binding"/>
    <property type="evidence" value="ECO:0007669"/>
    <property type="project" value="UniProtKB-KW"/>
</dbReference>
<evidence type="ECO:0000256" key="12">
    <source>
        <dbReference type="ARBA" id="ARBA00023316"/>
    </source>
</evidence>
<dbReference type="GO" id="GO:0005829">
    <property type="term" value="C:cytosol"/>
    <property type="evidence" value="ECO:0007669"/>
    <property type="project" value="TreeGrafter"/>
</dbReference>
<dbReference type="Pfam" id="PF01820">
    <property type="entry name" value="Dala_Dala_lig_N"/>
    <property type="match status" value="1"/>
</dbReference>
<dbReference type="InterPro" id="IPR000291">
    <property type="entry name" value="D-Ala_lig_Van_CS"/>
</dbReference>
<dbReference type="Gene3D" id="3.30.1490.20">
    <property type="entry name" value="ATP-grasp fold, A domain"/>
    <property type="match status" value="1"/>
</dbReference>
<reference evidence="17" key="1">
    <citation type="submission" date="2020-10" db="EMBL/GenBank/DDBJ databases">
        <authorList>
            <person name="Gilroy R."/>
        </authorList>
    </citation>
    <scope>NUCLEOTIDE SEQUENCE</scope>
    <source>
        <strain evidence="17">11167</strain>
    </source>
</reference>
<dbReference type="GO" id="GO:0008716">
    <property type="term" value="F:D-alanine-D-alanine ligase activity"/>
    <property type="evidence" value="ECO:0007669"/>
    <property type="project" value="UniProtKB-UniRule"/>
</dbReference>
<evidence type="ECO:0000313" key="18">
    <source>
        <dbReference type="Proteomes" id="UP000823633"/>
    </source>
</evidence>
<dbReference type="EMBL" id="JADIMU010000031">
    <property type="protein sequence ID" value="MBO8443124.1"/>
    <property type="molecule type" value="Genomic_DNA"/>
</dbReference>
<keyword evidence="7 15" id="KW-0067">ATP-binding</keyword>
<keyword evidence="10 14" id="KW-0573">Peptidoglycan synthesis</keyword>
<evidence type="ECO:0000313" key="17">
    <source>
        <dbReference type="EMBL" id="MBO8443124.1"/>
    </source>
</evidence>
<dbReference type="GO" id="GO:0009252">
    <property type="term" value="P:peptidoglycan biosynthetic process"/>
    <property type="evidence" value="ECO:0007669"/>
    <property type="project" value="UniProtKB-UniRule"/>
</dbReference>
<name>A0A9D9EDJ4_9SPIR</name>
<dbReference type="EC" id="6.3.2.4" evidence="14"/>
<evidence type="ECO:0000256" key="5">
    <source>
        <dbReference type="ARBA" id="ARBA00022723"/>
    </source>
</evidence>
<sequence length="312" mass="34158">MRIMLLKGGSSPEFEVSLRSAQTIEAALRRLGHEVVAITIPRDGLMPAEVFTTRADLAYPVMHGHQGEDGIIQGLLEALGLPYVSEDVLTSAVGMDKAIQTALFRDAHIPVVETAVVERGESMPPLPEADEYIVKVACGGSSIGVEKCSPAELEAVIAKVLELDRRVLVQPCVKPLRELECLVYKDNRDGTKHFLGPVEVMASAPYFVYENKYSSAVSLIRPDKVDITQGTREALRDYALRAFDTIHGSLYMRIDFFLSDGRLTLNEVNTIPGSTPTSHFNILCEQAGGLDAVLDVLLHSALARKADHSREF</sequence>
<dbReference type="Proteomes" id="UP000823633">
    <property type="component" value="Unassembled WGS sequence"/>
</dbReference>
<protein>
    <recommendedName>
        <fullName evidence="14">D-alanine--D-alanine ligase</fullName>
        <ecNumber evidence="14">6.3.2.4</ecNumber>
    </recommendedName>
    <alternativeName>
        <fullName evidence="14">D-Ala-D-Ala ligase</fullName>
    </alternativeName>
    <alternativeName>
        <fullName evidence="14">D-alanylalanine synthetase</fullName>
    </alternativeName>
</protein>
<dbReference type="Pfam" id="PF07478">
    <property type="entry name" value="Dala_Dala_lig_C"/>
    <property type="match status" value="1"/>
</dbReference>
<evidence type="ECO:0000256" key="15">
    <source>
        <dbReference type="PROSITE-ProRule" id="PRU00409"/>
    </source>
</evidence>
<dbReference type="InterPro" id="IPR005905">
    <property type="entry name" value="D_ala_D_ala"/>
</dbReference>
<dbReference type="InterPro" id="IPR011761">
    <property type="entry name" value="ATP-grasp"/>
</dbReference>
<keyword evidence="8" id="KW-0460">Magnesium</keyword>
<dbReference type="SUPFAM" id="SSF56059">
    <property type="entry name" value="Glutathione synthetase ATP-binding domain-like"/>
    <property type="match status" value="1"/>
</dbReference>
<keyword evidence="12 14" id="KW-0961">Cell wall biogenesis/degradation</keyword>
<evidence type="ECO:0000256" key="6">
    <source>
        <dbReference type="ARBA" id="ARBA00022741"/>
    </source>
</evidence>
<dbReference type="PROSITE" id="PS00843">
    <property type="entry name" value="DALA_DALA_LIGASE_1"/>
    <property type="match status" value="1"/>
</dbReference>
<keyword evidence="14" id="KW-0963">Cytoplasm</keyword>
<keyword evidence="11" id="KW-0464">Manganese</keyword>
<dbReference type="GO" id="GO:0071555">
    <property type="term" value="P:cell wall organization"/>
    <property type="evidence" value="ECO:0007669"/>
    <property type="project" value="UniProtKB-KW"/>
</dbReference>
<keyword evidence="4 14" id="KW-0436">Ligase</keyword>
<dbReference type="InterPro" id="IPR011095">
    <property type="entry name" value="Dala_Dala_lig_C"/>
</dbReference>
<dbReference type="SUPFAM" id="SSF52440">
    <property type="entry name" value="PreATP-grasp domain"/>
    <property type="match status" value="1"/>
</dbReference>
<dbReference type="GO" id="GO:0008360">
    <property type="term" value="P:regulation of cell shape"/>
    <property type="evidence" value="ECO:0007669"/>
    <property type="project" value="UniProtKB-KW"/>
</dbReference>
<comment type="pathway">
    <text evidence="14">Cell wall biogenesis; peptidoglycan biosynthesis.</text>
</comment>
<dbReference type="InterPro" id="IPR013815">
    <property type="entry name" value="ATP_grasp_subdomain_1"/>
</dbReference>
<keyword evidence="9 14" id="KW-0133">Cell shape</keyword>
<keyword evidence="5" id="KW-0479">Metal-binding</keyword>
<dbReference type="HAMAP" id="MF_00047">
    <property type="entry name" value="Dala_Dala_lig"/>
    <property type="match status" value="1"/>
</dbReference>
<comment type="function">
    <text evidence="14">Cell wall formation.</text>
</comment>
<dbReference type="PANTHER" id="PTHR23132">
    <property type="entry name" value="D-ALANINE--D-ALANINE LIGASE"/>
    <property type="match status" value="1"/>
</dbReference>
<evidence type="ECO:0000256" key="1">
    <source>
        <dbReference type="ARBA" id="ARBA00001936"/>
    </source>
</evidence>